<feature type="transmembrane region" description="Helical" evidence="6">
    <location>
        <begin position="20"/>
        <end position="37"/>
    </location>
</feature>
<keyword evidence="3 6" id="KW-0812">Transmembrane</keyword>
<sequence>MDKLKNYGKQFGKVMAQPVAATLLGLLVGAVFILVSHENPIEIYMNMFEKSFFNPYYLTQTLTRATPIIICGIATAAAWRAGYINIGVEGQMITGAFAATVTAIYVPLPGFLLLPLSILAGIIAGGLYATLVAVLNMKFQSSIVICTLMLNYVANYIASYLVSYPFKDKSGDGLSLVTKTIPESTHFLQFSSSNTLNLGIVVAAVITILFFYMERKTVFGYESKMTGLNPHFAKYGGVFEKKVMLKTMALSGAIAAVAGMCEIFGYKYRYTDGMFTSASYAWTGLMAALIADLHPVGILVSSIFLSGLQVGGQAIQRSSSIPLQMATVIQSTITLFVSAKIGIKFIKKRKLKMDHSEGGGAAA</sequence>
<reference evidence="12 13" key="2">
    <citation type="submission" date="2018-08" db="EMBL/GenBank/DDBJ databases">
        <title>A genome reference for cultivated species of the human gut microbiota.</title>
        <authorList>
            <person name="Zou Y."/>
            <person name="Xue W."/>
            <person name="Luo G."/>
        </authorList>
    </citation>
    <scope>NUCLEOTIDE SEQUENCE [LARGE SCALE GENOMIC DNA]</scope>
    <source>
        <strain evidence="8 12">AF19-13AC</strain>
        <strain evidence="10 13">TF05-11AC</strain>
        <strain evidence="9 14">TM09-12</strain>
    </source>
</reference>
<dbReference type="GO" id="GO:0022857">
    <property type="term" value="F:transmembrane transporter activity"/>
    <property type="evidence" value="ECO:0007669"/>
    <property type="project" value="InterPro"/>
</dbReference>
<dbReference type="Proteomes" id="UP000263014">
    <property type="component" value="Unassembled WGS sequence"/>
</dbReference>
<keyword evidence="4 6" id="KW-1133">Transmembrane helix</keyword>
<organism evidence="7 11">
    <name type="scientific">Hungatella hathewayi</name>
    <dbReference type="NCBI Taxonomy" id="154046"/>
    <lineage>
        <taxon>Bacteria</taxon>
        <taxon>Bacillati</taxon>
        <taxon>Bacillota</taxon>
        <taxon>Clostridia</taxon>
        <taxon>Lachnospirales</taxon>
        <taxon>Lachnospiraceae</taxon>
        <taxon>Hungatella</taxon>
    </lineage>
</organism>
<proteinExistence type="predicted"/>
<dbReference type="RefSeq" id="WP_002602015.1">
    <property type="nucleotide sequence ID" value="NZ_CABIXC010000012.1"/>
</dbReference>
<dbReference type="Proteomes" id="UP000095651">
    <property type="component" value="Unassembled WGS sequence"/>
</dbReference>
<evidence type="ECO:0000313" key="7">
    <source>
        <dbReference type="EMBL" id="CUO81748.1"/>
    </source>
</evidence>
<dbReference type="Proteomes" id="UP000261023">
    <property type="component" value="Unassembled WGS sequence"/>
</dbReference>
<evidence type="ECO:0000256" key="2">
    <source>
        <dbReference type="ARBA" id="ARBA00022475"/>
    </source>
</evidence>
<feature type="transmembrane region" description="Helical" evidence="6">
    <location>
        <begin position="249"/>
        <end position="268"/>
    </location>
</feature>
<feature type="transmembrane region" description="Helical" evidence="6">
    <location>
        <begin position="195"/>
        <end position="213"/>
    </location>
</feature>
<evidence type="ECO:0000313" key="12">
    <source>
        <dbReference type="Proteomes" id="UP000261023"/>
    </source>
</evidence>
<dbReference type="AlphaFoldDB" id="A0A174I8L9"/>
<dbReference type="PANTHER" id="PTHR47089">
    <property type="entry name" value="ABC TRANSPORTER, PERMEASE PROTEIN"/>
    <property type="match status" value="1"/>
</dbReference>
<feature type="transmembrane region" description="Helical" evidence="6">
    <location>
        <begin position="142"/>
        <end position="162"/>
    </location>
</feature>
<evidence type="ECO:0000256" key="6">
    <source>
        <dbReference type="SAM" id="Phobius"/>
    </source>
</evidence>
<feature type="transmembrane region" description="Helical" evidence="6">
    <location>
        <begin position="86"/>
        <end position="106"/>
    </location>
</feature>
<gene>
    <name evidence="8" type="ORF">DWX31_00400</name>
    <name evidence="10" type="ORF">DXC39_14245</name>
    <name evidence="9" type="ORF">DXD79_11030</name>
    <name evidence="7" type="ORF">ERS852407_04055</name>
</gene>
<evidence type="ECO:0000256" key="5">
    <source>
        <dbReference type="ARBA" id="ARBA00023136"/>
    </source>
</evidence>
<dbReference type="GO" id="GO:0005886">
    <property type="term" value="C:plasma membrane"/>
    <property type="evidence" value="ECO:0007669"/>
    <property type="project" value="UniProtKB-SubCell"/>
</dbReference>
<protein>
    <submittedName>
        <fullName evidence="7">ABC transporter permease</fullName>
    </submittedName>
</protein>
<evidence type="ECO:0000313" key="10">
    <source>
        <dbReference type="EMBL" id="RGM03798.1"/>
    </source>
</evidence>
<dbReference type="PANTHER" id="PTHR47089:SF1">
    <property type="entry name" value="GUANOSINE ABC TRANSPORTER PERMEASE PROTEIN NUPP"/>
    <property type="match status" value="1"/>
</dbReference>
<evidence type="ECO:0000313" key="13">
    <source>
        <dbReference type="Proteomes" id="UP000261257"/>
    </source>
</evidence>
<comment type="subcellular location">
    <subcellularLocation>
        <location evidence="1">Cell membrane</location>
        <topology evidence="1">Multi-pass membrane protein</topology>
    </subcellularLocation>
</comment>
<accession>A0A174I8L9</accession>
<dbReference type="Pfam" id="PF02653">
    <property type="entry name" value="BPD_transp_2"/>
    <property type="match status" value="1"/>
</dbReference>
<feature type="transmembrane region" description="Helical" evidence="6">
    <location>
        <begin position="57"/>
        <end position="79"/>
    </location>
</feature>
<evidence type="ECO:0000256" key="3">
    <source>
        <dbReference type="ARBA" id="ARBA00022692"/>
    </source>
</evidence>
<dbReference type="EMBL" id="QSON01000004">
    <property type="protein sequence ID" value="RGJ05412.1"/>
    <property type="molecule type" value="Genomic_DNA"/>
</dbReference>
<keyword evidence="5 6" id="KW-0472">Membrane</keyword>
<keyword evidence="2" id="KW-1003">Cell membrane</keyword>
<dbReference type="EMBL" id="CYZE01000012">
    <property type="protein sequence ID" value="CUO81748.1"/>
    <property type="molecule type" value="Genomic_DNA"/>
</dbReference>
<evidence type="ECO:0000313" key="8">
    <source>
        <dbReference type="EMBL" id="RGD72350.1"/>
    </source>
</evidence>
<evidence type="ECO:0000313" key="11">
    <source>
        <dbReference type="Proteomes" id="UP000095651"/>
    </source>
</evidence>
<dbReference type="Proteomes" id="UP000261257">
    <property type="component" value="Unassembled WGS sequence"/>
</dbReference>
<dbReference type="CDD" id="cd06580">
    <property type="entry name" value="TM_PBP1_transp_TpRbsC_like"/>
    <property type="match status" value="1"/>
</dbReference>
<reference evidence="7 11" key="1">
    <citation type="submission" date="2015-09" db="EMBL/GenBank/DDBJ databases">
        <authorList>
            <consortium name="Pathogen Informatics"/>
        </authorList>
    </citation>
    <scope>NUCLEOTIDE SEQUENCE [LARGE SCALE GENOMIC DNA]</scope>
    <source>
        <strain evidence="7 11">2789STDY5608850</strain>
    </source>
</reference>
<name>A0A174I8L9_9FIRM</name>
<evidence type="ECO:0000256" key="4">
    <source>
        <dbReference type="ARBA" id="ARBA00022989"/>
    </source>
</evidence>
<evidence type="ECO:0000313" key="14">
    <source>
        <dbReference type="Proteomes" id="UP000263014"/>
    </source>
</evidence>
<dbReference type="EMBL" id="QTJW01000001">
    <property type="protein sequence ID" value="RGD72350.1"/>
    <property type="molecule type" value="Genomic_DNA"/>
</dbReference>
<evidence type="ECO:0000313" key="9">
    <source>
        <dbReference type="EMBL" id="RGJ05412.1"/>
    </source>
</evidence>
<evidence type="ECO:0000256" key="1">
    <source>
        <dbReference type="ARBA" id="ARBA00004651"/>
    </source>
</evidence>
<dbReference type="OrthoDB" id="45037at2"/>
<dbReference type="EMBL" id="QSSQ01000012">
    <property type="protein sequence ID" value="RGM03798.1"/>
    <property type="molecule type" value="Genomic_DNA"/>
</dbReference>
<dbReference type="InterPro" id="IPR001851">
    <property type="entry name" value="ABC_transp_permease"/>
</dbReference>
<feature type="transmembrane region" description="Helical" evidence="6">
    <location>
        <begin position="112"/>
        <end position="135"/>
    </location>
</feature>